<evidence type="ECO:0000313" key="3">
    <source>
        <dbReference type="Proteomes" id="UP000229297"/>
    </source>
</evidence>
<dbReference type="EMBL" id="PFIC01000101">
    <property type="protein sequence ID" value="PIX17353.1"/>
    <property type="molecule type" value="Genomic_DNA"/>
</dbReference>
<proteinExistence type="predicted"/>
<reference evidence="3" key="1">
    <citation type="submission" date="2017-09" db="EMBL/GenBank/DDBJ databases">
        <title>Depth-based differentiation of microbial function through sediment-hosted aquifers and enrichment of novel symbionts in the deep terrestrial subsurface.</title>
        <authorList>
            <person name="Probst A.J."/>
            <person name="Ladd B."/>
            <person name="Jarett J.K."/>
            <person name="Geller-Mcgrath D.E."/>
            <person name="Sieber C.M.K."/>
            <person name="Emerson J.B."/>
            <person name="Anantharaman K."/>
            <person name="Thomas B.C."/>
            <person name="Malmstrom R."/>
            <person name="Stieglmeier M."/>
            <person name="Klingl A."/>
            <person name="Woyke T."/>
            <person name="Ryan C.M."/>
            <person name="Banfield J.F."/>
        </authorList>
    </citation>
    <scope>NUCLEOTIDE SEQUENCE [LARGE SCALE GENOMIC DNA]</scope>
</reference>
<dbReference type="InterPro" id="IPR003362">
    <property type="entry name" value="Bact_transf"/>
</dbReference>
<feature type="domain" description="Bacterial sugar transferase" evidence="1">
    <location>
        <begin position="1"/>
        <end position="42"/>
    </location>
</feature>
<accession>A0A2M7JDB5</accession>
<gene>
    <name evidence="2" type="ORF">COZ71_03725</name>
</gene>
<organism evidence="2 3">
    <name type="scientific">Candidatus Desantisbacteria bacterium CG_4_8_14_3_um_filter_40_12</name>
    <dbReference type="NCBI Taxonomy" id="1974545"/>
    <lineage>
        <taxon>Bacteria</taxon>
        <taxon>Candidatus Desantisiibacteriota</taxon>
    </lineage>
</organism>
<sequence length="48" mass="5545">AQVNAGYDISPKSKLKYDLLYVKNYSLILDFKLMLKTLLVIFNRKGAH</sequence>
<name>A0A2M7JDB5_9BACT</name>
<feature type="non-terminal residue" evidence="2">
    <location>
        <position position="1"/>
    </location>
</feature>
<dbReference type="Proteomes" id="UP000229297">
    <property type="component" value="Unassembled WGS sequence"/>
</dbReference>
<dbReference type="GO" id="GO:0016740">
    <property type="term" value="F:transferase activity"/>
    <property type="evidence" value="ECO:0007669"/>
    <property type="project" value="UniProtKB-KW"/>
</dbReference>
<dbReference type="Pfam" id="PF02397">
    <property type="entry name" value="Bac_transf"/>
    <property type="match status" value="1"/>
</dbReference>
<dbReference type="AlphaFoldDB" id="A0A2M7JDB5"/>
<keyword evidence="2" id="KW-0808">Transferase</keyword>
<protein>
    <submittedName>
        <fullName evidence="2">UDP-phosphate N-acetylgalactosaminyl-1-phosphate transferase</fullName>
    </submittedName>
</protein>
<comment type="caution">
    <text evidence="2">The sequence shown here is derived from an EMBL/GenBank/DDBJ whole genome shotgun (WGS) entry which is preliminary data.</text>
</comment>
<evidence type="ECO:0000259" key="1">
    <source>
        <dbReference type="Pfam" id="PF02397"/>
    </source>
</evidence>
<evidence type="ECO:0000313" key="2">
    <source>
        <dbReference type="EMBL" id="PIX17353.1"/>
    </source>
</evidence>